<evidence type="ECO:0000256" key="7">
    <source>
        <dbReference type="ARBA" id="ARBA00006442"/>
    </source>
</evidence>
<evidence type="ECO:0000256" key="15">
    <source>
        <dbReference type="ARBA" id="ARBA00023004"/>
    </source>
</evidence>
<dbReference type="GO" id="GO:0005737">
    <property type="term" value="C:cytoplasm"/>
    <property type="evidence" value="ECO:0007669"/>
    <property type="project" value="UniProtKB-SubCell"/>
</dbReference>
<dbReference type="Proteomes" id="UP000244930">
    <property type="component" value="Chromosome"/>
</dbReference>
<keyword evidence="15" id="KW-0408">Iron</keyword>
<feature type="domain" description="Rubredoxin-like" evidence="17">
    <location>
        <begin position="1"/>
        <end position="52"/>
    </location>
</feature>
<dbReference type="InterPro" id="IPR024935">
    <property type="entry name" value="Rubredoxin_dom"/>
</dbReference>
<comment type="similarity">
    <text evidence="7">Belongs to the FAD-dependent oxidoreductase family.</text>
</comment>
<dbReference type="Pfam" id="PF18113">
    <property type="entry name" value="Rbx_binding"/>
    <property type="match status" value="1"/>
</dbReference>
<name>A0A2U8GN13_9RHOO</name>
<evidence type="ECO:0000256" key="13">
    <source>
        <dbReference type="ARBA" id="ARBA00022982"/>
    </source>
</evidence>
<dbReference type="Gene3D" id="2.20.28.10">
    <property type="match status" value="1"/>
</dbReference>
<protein>
    <submittedName>
        <fullName evidence="18">Rubredoxin-NAD(+) reductase</fullName>
    </submittedName>
</protein>
<keyword evidence="16" id="KW-0520">NAD</keyword>
<keyword evidence="14" id="KW-0560">Oxidoreductase</keyword>
<dbReference type="PANTHER" id="PTHR43429">
    <property type="entry name" value="PYRIDINE NUCLEOTIDE-DISULFIDE OXIDOREDUCTASE DOMAIN-CONTAINING"/>
    <property type="match status" value="1"/>
</dbReference>
<dbReference type="KEGG" id="acom:CEW83_06500"/>
<reference evidence="18 19" key="1">
    <citation type="submission" date="2017-06" db="EMBL/GenBank/DDBJ databases">
        <title>Azoarcus.</title>
        <authorList>
            <person name="Woo J.-H."/>
            <person name="Kim H.-S."/>
        </authorList>
    </citation>
    <scope>NUCLEOTIDE SEQUENCE [LARGE SCALE GENOMIC DNA]</scope>
    <source>
        <strain evidence="18 19">TSPY31</strain>
    </source>
</reference>
<dbReference type="CDD" id="cd00730">
    <property type="entry name" value="rubredoxin"/>
    <property type="match status" value="1"/>
</dbReference>
<dbReference type="FunFam" id="2.20.28.10:FF:000001">
    <property type="entry name" value="Rubredoxin"/>
    <property type="match status" value="1"/>
</dbReference>
<evidence type="ECO:0000256" key="6">
    <source>
        <dbReference type="ARBA" id="ARBA00005337"/>
    </source>
</evidence>
<dbReference type="SUPFAM" id="SSF57802">
    <property type="entry name" value="Rubredoxin-like"/>
    <property type="match status" value="1"/>
</dbReference>
<dbReference type="InterPro" id="IPR024934">
    <property type="entry name" value="Rubredoxin-like_dom"/>
</dbReference>
<accession>A0A2U8GN13</accession>
<comment type="function">
    <text evidence="3">Involved in the hydrocarbon hydroxylating system, which transfers electrons from NADH to rubredoxin reductase and then through rubredoxin to alkane 1 monooxygenase.</text>
</comment>
<evidence type="ECO:0000256" key="9">
    <source>
        <dbReference type="ARBA" id="ARBA00022490"/>
    </source>
</evidence>
<dbReference type="PROSITE" id="PS50903">
    <property type="entry name" value="RUBREDOXIN_LIKE"/>
    <property type="match status" value="1"/>
</dbReference>
<dbReference type="GO" id="GO:0016491">
    <property type="term" value="F:oxidoreductase activity"/>
    <property type="evidence" value="ECO:0007669"/>
    <property type="project" value="UniProtKB-KW"/>
</dbReference>
<dbReference type="AlphaFoldDB" id="A0A2U8GN13"/>
<evidence type="ECO:0000256" key="5">
    <source>
        <dbReference type="ARBA" id="ARBA00004933"/>
    </source>
</evidence>
<dbReference type="Gene3D" id="3.30.390.120">
    <property type="match status" value="1"/>
</dbReference>
<dbReference type="InterPro" id="IPR023753">
    <property type="entry name" value="FAD/NAD-binding_dom"/>
</dbReference>
<keyword evidence="8" id="KW-0813">Transport</keyword>
<comment type="cofactor">
    <cofactor evidence="1">
        <name>Fe(3+)</name>
        <dbReference type="ChEBI" id="CHEBI:29034"/>
    </cofactor>
</comment>
<keyword evidence="19" id="KW-1185">Reference proteome</keyword>
<evidence type="ECO:0000256" key="12">
    <source>
        <dbReference type="ARBA" id="ARBA00022827"/>
    </source>
</evidence>
<dbReference type="Pfam" id="PF00301">
    <property type="entry name" value="Rubredoxin"/>
    <property type="match status" value="1"/>
</dbReference>
<keyword evidence="12" id="KW-0274">FAD</keyword>
<evidence type="ECO:0000259" key="17">
    <source>
        <dbReference type="PROSITE" id="PS50903"/>
    </source>
</evidence>
<keyword evidence="11" id="KW-0479">Metal-binding</keyword>
<proteinExistence type="inferred from homology"/>
<dbReference type="PROSITE" id="PS00202">
    <property type="entry name" value="RUBREDOXIN"/>
    <property type="match status" value="1"/>
</dbReference>
<comment type="subcellular location">
    <subcellularLocation>
        <location evidence="4">Cytoplasm</location>
    </subcellularLocation>
</comment>
<dbReference type="SUPFAM" id="SSF51905">
    <property type="entry name" value="FAD/NAD(P)-binding domain"/>
    <property type="match status" value="1"/>
</dbReference>
<sequence>MKKWLCIICGWIYDEAKGWPKDGILAGTRWEDVPEDWKCPDCGVGKADFEMIEITARVEPVPVAVPAFATVTPIPVPSRGPIVIIGSGHAGYSLAAAVREQNDKVEIVVLTRESGHLYSKPALSIATSQGHSAEELMDEAPFQIEKRLNIRIYPHCEVRRIDADAHVVDTSFGPMPYGQLVLALGASPIRLDVAGRRDAMLSINNLDDYAAFQRQLRHGAKVAIIGDGLIGCEFANDLASSGAEVSVIGIGKWPLERAMPEEAGRCLQQALSARGVRWHLQNSVVSVDGDEGAWRITLASGEQVDATAIISAVGLAPNVDLAADCGIDTARGIRTDARLRTSQPDIYALGDCIEIDGRPAPYLAPINLGVKALSQTLLGRPTEVQYPPMPVMVKTPATPITLLLPPSVVGKWHSTATENGFCCAYHDDSGRMCGFALIGEAAQEKRRVWTQECSLRITQEAA</sequence>
<evidence type="ECO:0000313" key="19">
    <source>
        <dbReference type="Proteomes" id="UP000244930"/>
    </source>
</evidence>
<evidence type="ECO:0000256" key="2">
    <source>
        <dbReference type="ARBA" id="ARBA00001974"/>
    </source>
</evidence>
<dbReference type="InterPro" id="IPR036188">
    <property type="entry name" value="FAD/NAD-bd_sf"/>
</dbReference>
<dbReference type="GO" id="GO:0005506">
    <property type="term" value="F:iron ion binding"/>
    <property type="evidence" value="ECO:0007669"/>
    <property type="project" value="InterPro"/>
</dbReference>
<evidence type="ECO:0000256" key="11">
    <source>
        <dbReference type="ARBA" id="ARBA00022723"/>
    </source>
</evidence>
<dbReference type="EMBL" id="CP022187">
    <property type="protein sequence ID" value="AWI74914.1"/>
    <property type="molecule type" value="Genomic_DNA"/>
</dbReference>
<comment type="similarity">
    <text evidence="6">Belongs to the rubredoxin family.</text>
</comment>
<dbReference type="InterPro" id="IPR041364">
    <property type="entry name" value="Rbx-bd"/>
</dbReference>
<dbReference type="InterPro" id="IPR018527">
    <property type="entry name" value="Rubredoxin_Fe_BS"/>
</dbReference>
<evidence type="ECO:0000313" key="18">
    <source>
        <dbReference type="EMBL" id="AWI74914.1"/>
    </source>
</evidence>
<organism evidence="18 19">
    <name type="scientific">Parazoarcus communis</name>
    <dbReference type="NCBI Taxonomy" id="41977"/>
    <lineage>
        <taxon>Bacteria</taxon>
        <taxon>Pseudomonadati</taxon>
        <taxon>Pseudomonadota</taxon>
        <taxon>Betaproteobacteria</taxon>
        <taxon>Rhodocyclales</taxon>
        <taxon>Zoogloeaceae</taxon>
        <taxon>Parazoarcus</taxon>
    </lineage>
</organism>
<evidence type="ECO:0000256" key="14">
    <source>
        <dbReference type="ARBA" id="ARBA00023002"/>
    </source>
</evidence>
<dbReference type="InterPro" id="IPR050260">
    <property type="entry name" value="FAD-bd_OxRdtase"/>
</dbReference>
<comment type="pathway">
    <text evidence="5">Hydrocarbon metabolism; alkane degradation.</text>
</comment>
<dbReference type="Gene3D" id="3.50.50.60">
    <property type="entry name" value="FAD/NAD(P)-binding domain"/>
    <property type="match status" value="2"/>
</dbReference>
<evidence type="ECO:0000256" key="4">
    <source>
        <dbReference type="ARBA" id="ARBA00004496"/>
    </source>
</evidence>
<dbReference type="PANTHER" id="PTHR43429:SF3">
    <property type="entry name" value="NITRITE REDUCTASE [NAD(P)H]"/>
    <property type="match status" value="1"/>
</dbReference>
<dbReference type="PRINTS" id="PR00368">
    <property type="entry name" value="FADPNR"/>
</dbReference>
<evidence type="ECO:0000256" key="1">
    <source>
        <dbReference type="ARBA" id="ARBA00001965"/>
    </source>
</evidence>
<dbReference type="Pfam" id="PF07992">
    <property type="entry name" value="Pyr_redox_2"/>
    <property type="match status" value="1"/>
</dbReference>
<evidence type="ECO:0000256" key="3">
    <source>
        <dbReference type="ARBA" id="ARBA00002792"/>
    </source>
</evidence>
<keyword evidence="9" id="KW-0963">Cytoplasm</keyword>
<dbReference type="PRINTS" id="PR00411">
    <property type="entry name" value="PNDRDTASEI"/>
</dbReference>
<comment type="cofactor">
    <cofactor evidence="2">
        <name>FAD</name>
        <dbReference type="ChEBI" id="CHEBI:57692"/>
    </cofactor>
</comment>
<evidence type="ECO:0000256" key="10">
    <source>
        <dbReference type="ARBA" id="ARBA00022630"/>
    </source>
</evidence>
<evidence type="ECO:0000256" key="8">
    <source>
        <dbReference type="ARBA" id="ARBA00022448"/>
    </source>
</evidence>
<evidence type="ECO:0000256" key="16">
    <source>
        <dbReference type="ARBA" id="ARBA00023027"/>
    </source>
</evidence>
<dbReference type="PRINTS" id="PR00163">
    <property type="entry name" value="RUBREDOXIN"/>
</dbReference>
<keyword evidence="13" id="KW-0249">Electron transport</keyword>
<keyword evidence="10" id="KW-0285">Flavoprotein</keyword>
<gene>
    <name evidence="18" type="ORF">CEW83_06500</name>
</gene>